<keyword evidence="1" id="KW-1133">Transmembrane helix</keyword>
<dbReference type="AlphaFoldDB" id="A0A4V3BAK7"/>
<sequence>MNTVSLAFAVLVWVLCLAILFVTVAPMTRSDAWWVRMWDFPRLQILIAAAVVLILSLFAGWATAIPVTALMLLAGGYQFWRISPYTPLAAKELVLAPDSADQISLLSSNVLMENTDYRKLSDLIDRVDPDVILLMETDSAWVEAMEPVLKRYDTVIRHPRDNHYGMVFATRLSTENAEIVYLTPDETPSIFAELRTPEGVLFRFVGLHPRPPVPGQDTEERDAQVRYAARFARSSGVPLVTMGDFNDVAWSDSSQMFKHFGGYIDPRVGRGLYSSFDANKIYMRCPIDHFFVTEEVAVVSFHREAHIGSDHFPIVATIRLDEALADRLNRPPKPLTDEEKATLEETLNRQRELLGHRDFSADPESN</sequence>
<dbReference type="InterPro" id="IPR036691">
    <property type="entry name" value="Endo/exonu/phosph_ase_sf"/>
</dbReference>
<keyword evidence="3" id="KW-0378">Hydrolase</keyword>
<dbReference type="GO" id="GO:0004519">
    <property type="term" value="F:endonuclease activity"/>
    <property type="evidence" value="ECO:0007669"/>
    <property type="project" value="UniProtKB-KW"/>
</dbReference>
<keyword evidence="1" id="KW-0812">Transmembrane</keyword>
<feature type="transmembrane region" description="Helical" evidence="1">
    <location>
        <begin position="46"/>
        <end position="73"/>
    </location>
</feature>
<dbReference type="Pfam" id="PF03372">
    <property type="entry name" value="Exo_endo_phos"/>
    <property type="match status" value="1"/>
</dbReference>
<protein>
    <submittedName>
        <fullName evidence="3">Endonuclease/exonuclease/phosphatase family protein</fullName>
    </submittedName>
</protein>
<dbReference type="EMBL" id="SNAA01000002">
    <property type="protein sequence ID" value="TDL83669.1"/>
    <property type="molecule type" value="Genomic_DNA"/>
</dbReference>
<keyword evidence="3" id="KW-0269">Exonuclease</keyword>
<name>A0A4V3BAK7_9RHOB</name>
<keyword evidence="3" id="KW-0255">Endonuclease</keyword>
<proteinExistence type="predicted"/>
<evidence type="ECO:0000256" key="1">
    <source>
        <dbReference type="SAM" id="Phobius"/>
    </source>
</evidence>
<organism evidence="3 4">
    <name type="scientific">Palleronia sediminis</name>
    <dbReference type="NCBI Taxonomy" id="2547833"/>
    <lineage>
        <taxon>Bacteria</taxon>
        <taxon>Pseudomonadati</taxon>
        <taxon>Pseudomonadota</taxon>
        <taxon>Alphaproteobacteria</taxon>
        <taxon>Rhodobacterales</taxon>
        <taxon>Roseobacteraceae</taxon>
        <taxon>Palleronia</taxon>
    </lineage>
</organism>
<reference evidence="3 4" key="1">
    <citation type="submission" date="2019-03" db="EMBL/GenBank/DDBJ databases">
        <title>Primorskyibacter sp. SS33 isolated from sediments.</title>
        <authorList>
            <person name="Xunke S."/>
        </authorList>
    </citation>
    <scope>NUCLEOTIDE SEQUENCE [LARGE SCALE GENOMIC DNA]</scope>
    <source>
        <strain evidence="3 4">SS33</strain>
    </source>
</reference>
<dbReference type="Gene3D" id="3.60.10.10">
    <property type="entry name" value="Endonuclease/exonuclease/phosphatase"/>
    <property type="match status" value="1"/>
</dbReference>
<accession>A0A4V3BAK7</accession>
<evidence type="ECO:0000313" key="3">
    <source>
        <dbReference type="EMBL" id="TDL83669.1"/>
    </source>
</evidence>
<dbReference type="RefSeq" id="WP_133395622.1">
    <property type="nucleotide sequence ID" value="NZ_SNAA01000002.1"/>
</dbReference>
<evidence type="ECO:0000259" key="2">
    <source>
        <dbReference type="Pfam" id="PF03372"/>
    </source>
</evidence>
<keyword evidence="1" id="KW-0472">Membrane</keyword>
<evidence type="ECO:0000313" key="4">
    <source>
        <dbReference type="Proteomes" id="UP000295701"/>
    </source>
</evidence>
<comment type="caution">
    <text evidence="3">The sequence shown here is derived from an EMBL/GenBank/DDBJ whole genome shotgun (WGS) entry which is preliminary data.</text>
</comment>
<dbReference type="GO" id="GO:0004527">
    <property type="term" value="F:exonuclease activity"/>
    <property type="evidence" value="ECO:0007669"/>
    <property type="project" value="UniProtKB-KW"/>
</dbReference>
<gene>
    <name evidence="3" type="ORF">E2L08_03225</name>
</gene>
<dbReference type="InterPro" id="IPR005135">
    <property type="entry name" value="Endo/exonuclease/phosphatase"/>
</dbReference>
<dbReference type="Proteomes" id="UP000295701">
    <property type="component" value="Unassembled WGS sequence"/>
</dbReference>
<feature type="domain" description="Endonuclease/exonuclease/phosphatase" evidence="2">
    <location>
        <begin position="106"/>
        <end position="311"/>
    </location>
</feature>
<keyword evidence="3" id="KW-0540">Nuclease</keyword>
<dbReference type="SUPFAM" id="SSF56219">
    <property type="entry name" value="DNase I-like"/>
    <property type="match status" value="1"/>
</dbReference>
<dbReference type="OrthoDB" id="9796594at2"/>
<keyword evidence="4" id="KW-1185">Reference proteome</keyword>